<dbReference type="SUPFAM" id="SSF56601">
    <property type="entry name" value="beta-lactamase/transpeptidase-like"/>
    <property type="match status" value="1"/>
</dbReference>
<dbReference type="Proteomes" id="UP000282311">
    <property type="component" value="Unassembled WGS sequence"/>
</dbReference>
<organism evidence="2 3">
    <name type="scientific">Paenibacillus ginsengarvi</name>
    <dbReference type="NCBI Taxonomy" id="400777"/>
    <lineage>
        <taxon>Bacteria</taxon>
        <taxon>Bacillati</taxon>
        <taxon>Bacillota</taxon>
        <taxon>Bacilli</taxon>
        <taxon>Bacillales</taxon>
        <taxon>Paenibacillaceae</taxon>
        <taxon>Paenibacillus</taxon>
    </lineage>
</organism>
<reference evidence="2 3" key="1">
    <citation type="journal article" date="2007" name="Int. J. Syst. Evol. Microbiol.">
        <title>Paenibacillus ginsengarvi sp. nov., isolated from soil from ginseng cultivation.</title>
        <authorList>
            <person name="Yoon M.H."/>
            <person name="Ten L.N."/>
            <person name="Im W.T."/>
        </authorList>
    </citation>
    <scope>NUCLEOTIDE SEQUENCE [LARGE SCALE GENOMIC DNA]</scope>
    <source>
        <strain evidence="2 3">KCTC 13059</strain>
    </source>
</reference>
<protein>
    <submittedName>
        <fullName evidence="2">Class A beta-lactamase-related serine hydrolase</fullName>
    </submittedName>
</protein>
<comment type="caution">
    <text evidence="2">The sequence shown here is derived from an EMBL/GenBank/DDBJ whole genome shotgun (WGS) entry which is preliminary data.</text>
</comment>
<dbReference type="InterPro" id="IPR012338">
    <property type="entry name" value="Beta-lactam/transpept-like"/>
</dbReference>
<dbReference type="InterPro" id="IPR050789">
    <property type="entry name" value="Diverse_Enzym_Activities"/>
</dbReference>
<dbReference type="Pfam" id="PF00144">
    <property type="entry name" value="Beta-lactamase"/>
    <property type="match status" value="1"/>
</dbReference>
<dbReference type="EMBL" id="RBAH01000014">
    <property type="protein sequence ID" value="RKN80696.1"/>
    <property type="molecule type" value="Genomic_DNA"/>
</dbReference>
<keyword evidence="3" id="KW-1185">Reference proteome</keyword>
<accession>A0A3B0CCP6</accession>
<evidence type="ECO:0000313" key="3">
    <source>
        <dbReference type="Proteomes" id="UP000282311"/>
    </source>
</evidence>
<dbReference type="AlphaFoldDB" id="A0A3B0CCP6"/>
<sequence>MGSAVGHRHESGHVVRLAVTIDPGKEEKPMNQQLRDRTIHLGHTNASPSEVEYDARKLDTLDRHFGQLIDDGKIQAASYLLARYGKIFAHKSMGARVGFEESGDLQPDSIRRIASTTKAFTAVAVLKLVEDGKLYLEQPVSNLIEEFDTPLHRSITVFHLLTHTSGICPDPGYYLEPYPRGWWNGHDGDSWIKGVLSGPVRCKPGEFYNYSSAGFGMLGELIGRITGMHYNDYIRQSILEPLGMSRTFFDVPEHLHDEVCLAEKFDAERLTTSTKQPGKMPRAGGGLHSTLQDLWKFGQMLLDKGTFEGKRIISRKSVEAMTRNQLNKVPAYAWGVQIPSKNFGLGLNLFLEGGELKSQATFSHEGAGRCALHIDPAEQLVAVFFVPTATPGFLPESIVHPGNIIWSGLN</sequence>
<feature type="domain" description="Beta-lactamase-related" evidence="1">
    <location>
        <begin position="61"/>
        <end position="390"/>
    </location>
</feature>
<evidence type="ECO:0000313" key="2">
    <source>
        <dbReference type="EMBL" id="RKN80696.1"/>
    </source>
</evidence>
<dbReference type="PANTHER" id="PTHR43283">
    <property type="entry name" value="BETA-LACTAMASE-RELATED"/>
    <property type="match status" value="1"/>
</dbReference>
<dbReference type="InterPro" id="IPR001466">
    <property type="entry name" value="Beta-lactam-related"/>
</dbReference>
<keyword evidence="2" id="KW-0378">Hydrolase</keyword>
<gene>
    <name evidence="2" type="ORF">D7M11_19665</name>
</gene>
<proteinExistence type="predicted"/>
<dbReference type="GO" id="GO:0016787">
    <property type="term" value="F:hydrolase activity"/>
    <property type="evidence" value="ECO:0007669"/>
    <property type="project" value="UniProtKB-KW"/>
</dbReference>
<dbReference type="Gene3D" id="3.40.710.10">
    <property type="entry name" value="DD-peptidase/beta-lactamase superfamily"/>
    <property type="match status" value="1"/>
</dbReference>
<name>A0A3B0CCP6_9BACL</name>
<evidence type="ECO:0000259" key="1">
    <source>
        <dbReference type="Pfam" id="PF00144"/>
    </source>
</evidence>